<dbReference type="eggNOG" id="COG2373">
    <property type="taxonomic scope" value="Bacteria"/>
</dbReference>
<dbReference type="RefSeq" id="WP_015751207.1">
    <property type="nucleotide sequence ID" value="NC_013223.1"/>
</dbReference>
<feature type="region of interest" description="Disordered" evidence="1">
    <location>
        <begin position="116"/>
        <end position="146"/>
    </location>
</feature>
<gene>
    <name evidence="3" type="ordered locus">Dret_0757</name>
</gene>
<evidence type="ECO:0000313" key="3">
    <source>
        <dbReference type="EMBL" id="ACV68049.1"/>
    </source>
</evidence>
<sequence length="205" mass="22322">MRTLKRYGVLAGIVGFALLLAVDGWAHRVNIFCWVEGKEVVSESAFPSGTPVHEGTIRVFAEDADRKLLEGSTDTQGRFRFRIPKQAIDNAWDLRVEIDAGVGHVNSWMVQASEFATSGSSPKTTASQSQAAGTDRTDREVAASNAAELTPKELEAALERKLRPIHQKLSRLEQDRVSVQDVVGGLGYILGLAGIALYCSARRRG</sequence>
<dbReference type="STRING" id="485915.Dret_0757"/>
<evidence type="ECO:0000313" key="4">
    <source>
        <dbReference type="Proteomes" id="UP000001052"/>
    </source>
</evidence>
<feature type="transmembrane region" description="Helical" evidence="2">
    <location>
        <begin position="182"/>
        <end position="201"/>
    </location>
</feature>
<dbReference type="HOGENOM" id="CLU_083845_0_0_7"/>
<accession>C8X0V2</accession>
<proteinExistence type="predicted"/>
<evidence type="ECO:0000256" key="2">
    <source>
        <dbReference type="SAM" id="Phobius"/>
    </source>
</evidence>
<dbReference type="Proteomes" id="UP000001052">
    <property type="component" value="Chromosome"/>
</dbReference>
<evidence type="ECO:0000256" key="1">
    <source>
        <dbReference type="SAM" id="MobiDB-lite"/>
    </source>
</evidence>
<name>C8X0V2_DESRD</name>
<keyword evidence="2" id="KW-0472">Membrane</keyword>
<dbReference type="EMBL" id="CP001734">
    <property type="protein sequence ID" value="ACV68049.1"/>
    <property type="molecule type" value="Genomic_DNA"/>
</dbReference>
<reference evidence="4" key="1">
    <citation type="submission" date="2009-09" db="EMBL/GenBank/DDBJ databases">
        <title>The complete chromosome of Desulfohalobium retbaense DSM 5692.</title>
        <authorList>
            <consortium name="US DOE Joint Genome Institute (JGI-PGF)"/>
            <person name="Lucas S."/>
            <person name="Copeland A."/>
            <person name="Lapidus A."/>
            <person name="Glavina del Rio T."/>
            <person name="Dalin E."/>
            <person name="Tice H."/>
            <person name="Bruce D."/>
            <person name="Goodwin L."/>
            <person name="Pitluck S."/>
            <person name="Kyrpides N."/>
            <person name="Mavromatis K."/>
            <person name="Ivanova N."/>
            <person name="Mikhailova N."/>
            <person name="Munk A.C."/>
            <person name="Brettin T."/>
            <person name="Detter J.C."/>
            <person name="Han C."/>
            <person name="Tapia R."/>
            <person name="Larimer F."/>
            <person name="Land M."/>
            <person name="Hauser L."/>
            <person name="Markowitz V."/>
            <person name="Cheng J.-F."/>
            <person name="Hugenholtz P."/>
            <person name="Woyke T."/>
            <person name="Wu D."/>
            <person name="Spring S."/>
            <person name="Klenk H.-P."/>
            <person name="Eisen J.A."/>
        </authorList>
    </citation>
    <scope>NUCLEOTIDE SEQUENCE [LARGE SCALE GENOMIC DNA]</scope>
    <source>
        <strain evidence="4">DSM 5692</strain>
    </source>
</reference>
<dbReference type="KEGG" id="drt:Dret_0757"/>
<keyword evidence="2" id="KW-0812">Transmembrane</keyword>
<evidence type="ECO:0008006" key="5">
    <source>
        <dbReference type="Google" id="ProtNLM"/>
    </source>
</evidence>
<keyword evidence="2" id="KW-1133">Transmembrane helix</keyword>
<organism evidence="3 4">
    <name type="scientific">Desulfohalobium retbaense (strain ATCC 49708 / DSM 5692 / JCM 16813 / HR100)</name>
    <dbReference type="NCBI Taxonomy" id="485915"/>
    <lineage>
        <taxon>Bacteria</taxon>
        <taxon>Pseudomonadati</taxon>
        <taxon>Thermodesulfobacteriota</taxon>
        <taxon>Desulfovibrionia</taxon>
        <taxon>Desulfovibrionales</taxon>
        <taxon>Desulfohalobiaceae</taxon>
        <taxon>Desulfohalobium</taxon>
    </lineage>
</organism>
<reference evidence="3 4" key="2">
    <citation type="journal article" date="2010" name="Stand. Genomic Sci.">
        <title>Complete genome sequence of Desulfohalobium retbaense type strain (HR(100)).</title>
        <authorList>
            <person name="Spring S."/>
            <person name="Nolan M."/>
            <person name="Lapidus A."/>
            <person name="Glavina Del Rio T."/>
            <person name="Copeland A."/>
            <person name="Tice H."/>
            <person name="Cheng J.F."/>
            <person name="Lucas S."/>
            <person name="Land M."/>
            <person name="Chen F."/>
            <person name="Bruce D."/>
            <person name="Goodwin L."/>
            <person name="Pitluck S."/>
            <person name="Ivanova N."/>
            <person name="Mavromatis K."/>
            <person name="Mikhailova N."/>
            <person name="Pati A."/>
            <person name="Chen A."/>
            <person name="Palaniappan K."/>
            <person name="Hauser L."/>
            <person name="Chang Y.J."/>
            <person name="Jeffries C.D."/>
            <person name="Munk C."/>
            <person name="Kiss H."/>
            <person name="Chain P."/>
            <person name="Han C."/>
            <person name="Brettin T."/>
            <person name="Detter J.C."/>
            <person name="Schuler E."/>
            <person name="Goker M."/>
            <person name="Rohde M."/>
            <person name="Bristow J."/>
            <person name="Eisen J.A."/>
            <person name="Markowitz V."/>
            <person name="Hugenholtz P."/>
            <person name="Kyrpides N.C."/>
            <person name="Klenk H.P."/>
        </authorList>
    </citation>
    <scope>NUCLEOTIDE SEQUENCE [LARGE SCALE GENOMIC DNA]</scope>
    <source>
        <strain evidence="3 4">DSM 5692</strain>
    </source>
</reference>
<feature type="compositionally biased region" description="Polar residues" evidence="1">
    <location>
        <begin position="116"/>
        <end position="132"/>
    </location>
</feature>
<protein>
    <recommendedName>
        <fullName evidence="5">Nickel transport protein</fullName>
    </recommendedName>
</protein>
<dbReference type="AlphaFoldDB" id="C8X0V2"/>
<dbReference type="OrthoDB" id="9795418at2"/>
<keyword evidence="4" id="KW-1185">Reference proteome</keyword>